<accession>A0ABR8SC56</accession>
<dbReference type="PANTHER" id="PTHR23513:SF9">
    <property type="entry name" value="ENTEROBACTIN EXPORTER ENTS"/>
    <property type="match status" value="1"/>
</dbReference>
<evidence type="ECO:0000256" key="2">
    <source>
        <dbReference type="ARBA" id="ARBA00022448"/>
    </source>
</evidence>
<feature type="transmembrane region" description="Helical" evidence="7">
    <location>
        <begin position="235"/>
        <end position="256"/>
    </location>
</feature>
<feature type="domain" description="Major facilitator superfamily (MFS) profile" evidence="8">
    <location>
        <begin position="1"/>
        <end position="212"/>
    </location>
</feature>
<protein>
    <submittedName>
        <fullName evidence="9">MFS transporter</fullName>
    </submittedName>
</protein>
<keyword evidence="3" id="KW-1003">Cell membrane</keyword>
<evidence type="ECO:0000256" key="4">
    <source>
        <dbReference type="ARBA" id="ARBA00022692"/>
    </source>
</evidence>
<evidence type="ECO:0000256" key="1">
    <source>
        <dbReference type="ARBA" id="ARBA00004651"/>
    </source>
</evidence>
<dbReference type="EMBL" id="JACSQK010000005">
    <property type="protein sequence ID" value="MBD7961059.1"/>
    <property type="molecule type" value="Genomic_DNA"/>
</dbReference>
<feature type="transmembrane region" description="Helical" evidence="7">
    <location>
        <begin position="66"/>
        <end position="88"/>
    </location>
</feature>
<feature type="transmembrane region" description="Helical" evidence="7">
    <location>
        <begin position="176"/>
        <end position="206"/>
    </location>
</feature>
<feature type="transmembrane region" description="Helical" evidence="7">
    <location>
        <begin position="305"/>
        <end position="322"/>
    </location>
</feature>
<comment type="caution">
    <text evidence="9">The sequence shown here is derived from an EMBL/GenBank/DDBJ whole genome shotgun (WGS) entry which is preliminary data.</text>
</comment>
<feature type="transmembrane region" description="Helical" evidence="7">
    <location>
        <begin position="328"/>
        <end position="348"/>
    </location>
</feature>
<evidence type="ECO:0000256" key="5">
    <source>
        <dbReference type="ARBA" id="ARBA00022989"/>
    </source>
</evidence>
<dbReference type="PANTHER" id="PTHR23513">
    <property type="entry name" value="INTEGRAL MEMBRANE EFFLUX PROTEIN-RELATED"/>
    <property type="match status" value="1"/>
</dbReference>
<dbReference type="CDD" id="cd06173">
    <property type="entry name" value="MFS_MefA_like"/>
    <property type="match status" value="1"/>
</dbReference>
<dbReference type="Proteomes" id="UP000634919">
    <property type="component" value="Unassembled WGS sequence"/>
</dbReference>
<keyword evidence="2" id="KW-0813">Transport</keyword>
<proteinExistence type="predicted"/>
<dbReference type="RefSeq" id="WP_191723454.1">
    <property type="nucleotide sequence ID" value="NZ_JACSQK010000005.1"/>
</dbReference>
<feature type="transmembrane region" description="Helical" evidence="7">
    <location>
        <begin position="394"/>
        <end position="414"/>
    </location>
</feature>
<dbReference type="SUPFAM" id="SSF103473">
    <property type="entry name" value="MFS general substrate transporter"/>
    <property type="match status" value="1"/>
</dbReference>
<dbReference type="Gene3D" id="1.20.1250.20">
    <property type="entry name" value="MFS general substrate transporter like domains"/>
    <property type="match status" value="1"/>
</dbReference>
<evidence type="ECO:0000256" key="3">
    <source>
        <dbReference type="ARBA" id="ARBA00022475"/>
    </source>
</evidence>
<keyword evidence="5 7" id="KW-1133">Transmembrane helix</keyword>
<reference evidence="9 10" key="1">
    <citation type="submission" date="2020-08" db="EMBL/GenBank/DDBJ databases">
        <title>A Genomic Blueprint of the Chicken Gut Microbiome.</title>
        <authorList>
            <person name="Gilroy R."/>
            <person name="Ravi A."/>
            <person name="Getino M."/>
            <person name="Pursley I."/>
            <person name="Horton D.L."/>
            <person name="Alikhan N.-F."/>
            <person name="Baker D."/>
            <person name="Gharbi K."/>
            <person name="Hall N."/>
            <person name="Watson M."/>
            <person name="Adriaenssens E.M."/>
            <person name="Foster-Nyarko E."/>
            <person name="Jarju S."/>
            <person name="Secka A."/>
            <person name="Antonio M."/>
            <person name="Oren A."/>
            <person name="Chaudhuri R."/>
            <person name="La Ragione R.M."/>
            <person name="Hildebrand F."/>
            <person name="Pallen M.J."/>
        </authorList>
    </citation>
    <scope>NUCLEOTIDE SEQUENCE [LARGE SCALE GENOMIC DNA]</scope>
    <source>
        <strain evidence="9 10">Sa2CVA6</strain>
    </source>
</reference>
<keyword evidence="10" id="KW-1185">Reference proteome</keyword>
<name>A0ABR8SC56_9BURK</name>
<dbReference type="InterPro" id="IPR010290">
    <property type="entry name" value="TM_effector"/>
</dbReference>
<evidence type="ECO:0000256" key="6">
    <source>
        <dbReference type="ARBA" id="ARBA00023136"/>
    </source>
</evidence>
<evidence type="ECO:0000313" key="10">
    <source>
        <dbReference type="Proteomes" id="UP000634919"/>
    </source>
</evidence>
<feature type="transmembrane region" description="Helical" evidence="7">
    <location>
        <begin position="33"/>
        <end position="54"/>
    </location>
</feature>
<feature type="transmembrane region" description="Helical" evidence="7">
    <location>
        <begin position="125"/>
        <end position="144"/>
    </location>
</feature>
<dbReference type="InterPro" id="IPR020846">
    <property type="entry name" value="MFS_dom"/>
</dbReference>
<feature type="transmembrane region" description="Helical" evidence="7">
    <location>
        <begin position="368"/>
        <end position="388"/>
    </location>
</feature>
<gene>
    <name evidence="9" type="ORF">H9646_11225</name>
</gene>
<evidence type="ECO:0000313" key="9">
    <source>
        <dbReference type="EMBL" id="MBD7961059.1"/>
    </source>
</evidence>
<dbReference type="PROSITE" id="PS50850">
    <property type="entry name" value="MFS"/>
    <property type="match status" value="1"/>
</dbReference>
<evidence type="ECO:0000259" key="8">
    <source>
        <dbReference type="PROSITE" id="PS50850"/>
    </source>
</evidence>
<evidence type="ECO:0000256" key="7">
    <source>
        <dbReference type="SAM" id="Phobius"/>
    </source>
</evidence>
<keyword evidence="4 7" id="KW-0812">Transmembrane</keyword>
<keyword evidence="6 7" id="KW-0472">Membrane</keyword>
<comment type="subcellular location">
    <subcellularLocation>
        <location evidence="1">Cell membrane</location>
        <topology evidence="1">Multi-pass membrane protein</topology>
    </subcellularLocation>
</comment>
<dbReference type="Pfam" id="PF05977">
    <property type="entry name" value="MFS_3"/>
    <property type="match status" value="1"/>
</dbReference>
<organism evidence="9 10">
    <name type="scientific">Comamonas avium</name>
    <dbReference type="NCBI Taxonomy" id="2762231"/>
    <lineage>
        <taxon>Bacteria</taxon>
        <taxon>Pseudomonadati</taxon>
        <taxon>Pseudomonadota</taxon>
        <taxon>Betaproteobacteria</taxon>
        <taxon>Burkholderiales</taxon>
        <taxon>Comamonadaceae</taxon>
        <taxon>Comamonas</taxon>
    </lineage>
</organism>
<dbReference type="InterPro" id="IPR036259">
    <property type="entry name" value="MFS_trans_sf"/>
</dbReference>
<sequence length="436" mass="44927">MSPPASKPAAAWRSQVLRHALDLAPLRNTSFSWLYTVRVIAVVVYGVLGITVAWQVWSLTQSSLKVAGVGVGLALGTMLGLMVGGFLADRVNRRTTMVAGRAAYIPVVVLLLINSLQTSPQVEWIYLATVLSGLTGGISAPALMASVPALLPPQQLAAAGALGALAEQLGRLIGPLLAAALISFGGSSACYTLALAGALATPLLLLRLPSMPPPTHTAALRPPPAWRAWREGLLFAWRSPVVGGLLLLDVVMALAATPWVLLPQLGVESLGGDAQLVGWLHAAPAAGAMVAAATSGWTRRLQRPGALLIVAAVVWGLALASAGASTQAVWVLALLVLAGAADTVADIVRGALLQLHTPDALRGRVSALWLMEMHLAPAAGGVFLGGAAQRWSASAALLAGGLVCAFTSLLAGGFNRSLRHSPWRCEQTLPSTAPSN</sequence>
<feature type="transmembrane region" description="Helical" evidence="7">
    <location>
        <begin position="276"/>
        <end position="293"/>
    </location>
</feature>